<dbReference type="SUPFAM" id="SSF88946">
    <property type="entry name" value="Sigma2 domain of RNA polymerase sigma factors"/>
    <property type="match status" value="1"/>
</dbReference>
<evidence type="ECO:0000256" key="7">
    <source>
        <dbReference type="SAM" id="Coils"/>
    </source>
</evidence>
<keyword evidence="11" id="KW-1185">Reference proteome</keyword>
<feature type="coiled-coil region" evidence="7">
    <location>
        <begin position="82"/>
        <end position="109"/>
    </location>
</feature>
<protein>
    <recommendedName>
        <fullName evidence="6">RNA polymerase sigma factor</fullName>
    </recommendedName>
</protein>
<dbReference type="PANTHER" id="PTHR43133:SF51">
    <property type="entry name" value="RNA POLYMERASE SIGMA FACTOR"/>
    <property type="match status" value="1"/>
</dbReference>
<dbReference type="GO" id="GO:0006352">
    <property type="term" value="P:DNA-templated transcription initiation"/>
    <property type="evidence" value="ECO:0007669"/>
    <property type="project" value="InterPro"/>
</dbReference>
<dbReference type="Pfam" id="PF04542">
    <property type="entry name" value="Sigma70_r2"/>
    <property type="match status" value="1"/>
</dbReference>
<accession>A0A3M8DAS1</accession>
<dbReference type="GO" id="GO:0016987">
    <property type="term" value="F:sigma factor activity"/>
    <property type="evidence" value="ECO:0007669"/>
    <property type="project" value="UniProtKB-KW"/>
</dbReference>
<evidence type="ECO:0000256" key="6">
    <source>
        <dbReference type="RuleBase" id="RU000716"/>
    </source>
</evidence>
<evidence type="ECO:0000259" key="8">
    <source>
        <dbReference type="Pfam" id="PF04542"/>
    </source>
</evidence>
<dbReference type="InterPro" id="IPR014284">
    <property type="entry name" value="RNA_pol_sigma-70_dom"/>
</dbReference>
<dbReference type="AlphaFoldDB" id="A0A3M8DAS1"/>
<dbReference type="InterPro" id="IPR013325">
    <property type="entry name" value="RNA_pol_sigma_r2"/>
</dbReference>
<dbReference type="InterPro" id="IPR007627">
    <property type="entry name" value="RNA_pol_sigma70_r2"/>
</dbReference>
<keyword evidence="3 6" id="KW-0731">Sigma factor</keyword>
<dbReference type="Pfam" id="PF08281">
    <property type="entry name" value="Sigma70_r4_2"/>
    <property type="match status" value="1"/>
</dbReference>
<evidence type="ECO:0000256" key="5">
    <source>
        <dbReference type="ARBA" id="ARBA00023163"/>
    </source>
</evidence>
<gene>
    <name evidence="10" type="ORF">EDM56_19705</name>
</gene>
<dbReference type="GO" id="GO:0003677">
    <property type="term" value="F:DNA binding"/>
    <property type="evidence" value="ECO:0007669"/>
    <property type="project" value="UniProtKB-KW"/>
</dbReference>
<dbReference type="PROSITE" id="PS01063">
    <property type="entry name" value="SIGMA70_ECF"/>
    <property type="match status" value="1"/>
</dbReference>
<dbReference type="InterPro" id="IPR039425">
    <property type="entry name" value="RNA_pol_sigma-70-like"/>
</dbReference>
<dbReference type="Gene3D" id="1.10.10.10">
    <property type="entry name" value="Winged helix-like DNA-binding domain superfamily/Winged helix DNA-binding domain"/>
    <property type="match status" value="1"/>
</dbReference>
<evidence type="ECO:0000256" key="2">
    <source>
        <dbReference type="ARBA" id="ARBA00023015"/>
    </source>
</evidence>
<dbReference type="InterPro" id="IPR000838">
    <property type="entry name" value="RNA_pol_sigma70_ECF_CS"/>
</dbReference>
<dbReference type="Gene3D" id="1.10.1740.10">
    <property type="match status" value="1"/>
</dbReference>
<evidence type="ECO:0000259" key="9">
    <source>
        <dbReference type="Pfam" id="PF08281"/>
    </source>
</evidence>
<proteinExistence type="inferred from homology"/>
<feature type="domain" description="RNA polymerase sigma-70 region 2" evidence="8">
    <location>
        <begin position="28"/>
        <end position="95"/>
    </location>
</feature>
<evidence type="ECO:0000256" key="1">
    <source>
        <dbReference type="ARBA" id="ARBA00010641"/>
    </source>
</evidence>
<comment type="caution">
    <text evidence="10">The sequence shown here is derived from an EMBL/GenBank/DDBJ whole genome shotgun (WGS) entry which is preliminary data.</text>
</comment>
<dbReference type="OrthoDB" id="9784984at2"/>
<keyword evidence="5 6" id="KW-0804">Transcription</keyword>
<comment type="similarity">
    <text evidence="1 6">Belongs to the sigma-70 factor family. ECF subfamily.</text>
</comment>
<reference evidence="10 11" key="1">
    <citation type="submission" date="2018-10" db="EMBL/GenBank/DDBJ databases">
        <title>Phylogenomics of Brevibacillus.</title>
        <authorList>
            <person name="Dunlap C."/>
        </authorList>
    </citation>
    <scope>NUCLEOTIDE SEQUENCE [LARGE SCALE GENOMIC DNA]</scope>
    <source>
        <strain evidence="10 11">JCM 15716</strain>
    </source>
</reference>
<sequence>MREEGRPIFADQHIEKMIEGDEAAFRLFVETYRTYLYQVVYSVLHHAKDAEDVTQEVFIQIYLSLSHYRSQGFKTWITRIAVNKAIDAKRKQRRRKEELEERMEEVVSSDTVSEDAEAPLLQKEKQLQLHDSLQELSPSHRRAVYAYYFEGKSYKEIAAETGVATKTVESALYRAKQLMRKNWREEP</sequence>
<dbReference type="Proteomes" id="UP000271031">
    <property type="component" value="Unassembled WGS sequence"/>
</dbReference>
<keyword evidence="4 6" id="KW-0238">DNA-binding</keyword>
<feature type="domain" description="RNA polymerase sigma factor 70 region 4 type 2" evidence="9">
    <location>
        <begin position="127"/>
        <end position="178"/>
    </location>
</feature>
<dbReference type="SUPFAM" id="SSF88659">
    <property type="entry name" value="Sigma3 and sigma4 domains of RNA polymerase sigma factors"/>
    <property type="match status" value="1"/>
</dbReference>
<dbReference type="GO" id="GO:0006950">
    <property type="term" value="P:response to stress"/>
    <property type="evidence" value="ECO:0007669"/>
    <property type="project" value="UniProtKB-ARBA"/>
</dbReference>
<evidence type="ECO:0000256" key="3">
    <source>
        <dbReference type="ARBA" id="ARBA00023082"/>
    </source>
</evidence>
<dbReference type="NCBIfam" id="TIGR02937">
    <property type="entry name" value="sigma70-ECF"/>
    <property type="match status" value="1"/>
</dbReference>
<dbReference type="PANTHER" id="PTHR43133">
    <property type="entry name" value="RNA POLYMERASE ECF-TYPE SIGMA FACTO"/>
    <property type="match status" value="1"/>
</dbReference>
<organism evidence="10 11">
    <name type="scientific">Brevibacillus fluminis</name>
    <dbReference type="NCBI Taxonomy" id="511487"/>
    <lineage>
        <taxon>Bacteria</taxon>
        <taxon>Bacillati</taxon>
        <taxon>Bacillota</taxon>
        <taxon>Bacilli</taxon>
        <taxon>Bacillales</taxon>
        <taxon>Paenibacillaceae</taxon>
        <taxon>Brevibacillus</taxon>
    </lineage>
</organism>
<keyword evidence="7" id="KW-0175">Coiled coil</keyword>
<evidence type="ECO:0000313" key="10">
    <source>
        <dbReference type="EMBL" id="RNB85136.1"/>
    </source>
</evidence>
<evidence type="ECO:0000313" key="11">
    <source>
        <dbReference type="Proteomes" id="UP000271031"/>
    </source>
</evidence>
<keyword evidence="2 6" id="KW-0805">Transcription regulation</keyword>
<evidence type="ECO:0000256" key="4">
    <source>
        <dbReference type="ARBA" id="ARBA00023125"/>
    </source>
</evidence>
<dbReference type="RefSeq" id="WP_122919621.1">
    <property type="nucleotide sequence ID" value="NZ_RHHQ01000015.1"/>
</dbReference>
<dbReference type="InterPro" id="IPR013324">
    <property type="entry name" value="RNA_pol_sigma_r3/r4-like"/>
</dbReference>
<dbReference type="EMBL" id="RHHQ01000015">
    <property type="protein sequence ID" value="RNB85136.1"/>
    <property type="molecule type" value="Genomic_DNA"/>
</dbReference>
<dbReference type="InterPro" id="IPR013249">
    <property type="entry name" value="RNA_pol_sigma70_r4_t2"/>
</dbReference>
<dbReference type="CDD" id="cd06171">
    <property type="entry name" value="Sigma70_r4"/>
    <property type="match status" value="1"/>
</dbReference>
<dbReference type="InterPro" id="IPR036388">
    <property type="entry name" value="WH-like_DNA-bd_sf"/>
</dbReference>
<name>A0A3M8DAS1_9BACL</name>